<dbReference type="EMBL" id="CM042039">
    <property type="protein sequence ID" value="KAI3725458.1"/>
    <property type="molecule type" value="Genomic_DNA"/>
</dbReference>
<protein>
    <submittedName>
        <fullName evidence="1">Uncharacterized protein</fullName>
    </submittedName>
</protein>
<proteinExistence type="predicted"/>
<reference evidence="1 2" key="2">
    <citation type="journal article" date="2022" name="Mol. Ecol. Resour.">
        <title>The genomes of chicory, endive, great burdock and yacon provide insights into Asteraceae paleo-polyploidization history and plant inulin production.</title>
        <authorList>
            <person name="Fan W."/>
            <person name="Wang S."/>
            <person name="Wang H."/>
            <person name="Wang A."/>
            <person name="Jiang F."/>
            <person name="Liu H."/>
            <person name="Zhao H."/>
            <person name="Xu D."/>
            <person name="Zhang Y."/>
        </authorList>
    </citation>
    <scope>NUCLEOTIDE SEQUENCE [LARGE SCALE GENOMIC DNA]</scope>
    <source>
        <strain evidence="2">cv. Yunnan</strain>
        <tissue evidence="1">Leaves</tissue>
    </source>
</reference>
<organism evidence="1 2">
    <name type="scientific">Smallanthus sonchifolius</name>
    <dbReference type="NCBI Taxonomy" id="185202"/>
    <lineage>
        <taxon>Eukaryota</taxon>
        <taxon>Viridiplantae</taxon>
        <taxon>Streptophyta</taxon>
        <taxon>Embryophyta</taxon>
        <taxon>Tracheophyta</taxon>
        <taxon>Spermatophyta</taxon>
        <taxon>Magnoliopsida</taxon>
        <taxon>eudicotyledons</taxon>
        <taxon>Gunneridae</taxon>
        <taxon>Pentapetalae</taxon>
        <taxon>asterids</taxon>
        <taxon>campanulids</taxon>
        <taxon>Asterales</taxon>
        <taxon>Asteraceae</taxon>
        <taxon>Asteroideae</taxon>
        <taxon>Heliantheae alliance</taxon>
        <taxon>Millerieae</taxon>
        <taxon>Smallanthus</taxon>
    </lineage>
</organism>
<keyword evidence="2" id="KW-1185">Reference proteome</keyword>
<gene>
    <name evidence="1" type="ORF">L1987_65246</name>
</gene>
<sequence>MSDHITFDLQAEIMKRLPVKSLIQFRSVSKAWKSHIDSSDFIAHYSSQQQHLLVRYEDAVYFKQKYVSVVDDDSFPQHKVSLALPQWLTDYNIIGCCYGLLCLYSPTGRAVLWNPSIKKAVDVVVPNVADKMVYDTLLGFGVCQETTDPKIVIVKVTHIKRWMDVKTISCIPWQVEVFTLSTRGWRSPCSTDLPRKSIRFCSLQVVVDGFIYWLATDRIEMDGGFRSYNLIISFDMISEEFREVSLPDSLALAHHYDGKLSMSTLRESLVVLDEVVEAYNPVFGVWMMEDAGVAKSFTKLFTFSVSTPDVISLRGFRKTSEPIVEIIEDYSGFIGALAVYEPYSKHINNLGINGDNRSFSVYPYMETLLLLDQPDFITYDKGKRDILNRRRLLKHTSKV</sequence>
<dbReference type="Proteomes" id="UP001056120">
    <property type="component" value="Linkage Group LG22"/>
</dbReference>
<accession>A0ACB9BTV2</accession>
<comment type="caution">
    <text evidence="1">The sequence shown here is derived from an EMBL/GenBank/DDBJ whole genome shotgun (WGS) entry which is preliminary data.</text>
</comment>
<reference evidence="2" key="1">
    <citation type="journal article" date="2022" name="Mol. Ecol. Resour.">
        <title>The genomes of chicory, endive, great burdock and yacon provide insights into Asteraceae palaeo-polyploidization history and plant inulin production.</title>
        <authorList>
            <person name="Fan W."/>
            <person name="Wang S."/>
            <person name="Wang H."/>
            <person name="Wang A."/>
            <person name="Jiang F."/>
            <person name="Liu H."/>
            <person name="Zhao H."/>
            <person name="Xu D."/>
            <person name="Zhang Y."/>
        </authorList>
    </citation>
    <scope>NUCLEOTIDE SEQUENCE [LARGE SCALE GENOMIC DNA]</scope>
    <source>
        <strain evidence="2">cv. Yunnan</strain>
    </source>
</reference>
<evidence type="ECO:0000313" key="1">
    <source>
        <dbReference type="EMBL" id="KAI3725458.1"/>
    </source>
</evidence>
<name>A0ACB9BTV2_9ASTR</name>
<evidence type="ECO:0000313" key="2">
    <source>
        <dbReference type="Proteomes" id="UP001056120"/>
    </source>
</evidence>